<gene>
    <name evidence="2" type="ORF">HPE63_02455</name>
</gene>
<sequence>MKTIKPRIFLLVNMLLVFTGISIAQMTHVVTLHVDTQQLNNGNNKKAFSFSASEGTAVENSDEPEEFTIIVNENDEIEWEGVSSSGAIVDIEEIEIMDDPNKPNRGKVFKNKKSKGKKMNGKKKIKEKVKGNTKNNVYKYFIRFTIGTTSFEIDPKIKVSGGS</sequence>
<evidence type="ECO:0000313" key="2">
    <source>
        <dbReference type="EMBL" id="MBD0849516.1"/>
    </source>
</evidence>
<dbReference type="RefSeq" id="WP_188312639.1">
    <property type="nucleotide sequence ID" value="NZ_JABTCG010000001.1"/>
</dbReference>
<feature type="compositionally biased region" description="Basic residues" evidence="1">
    <location>
        <begin position="104"/>
        <end position="127"/>
    </location>
</feature>
<reference evidence="2 3" key="1">
    <citation type="submission" date="2020-05" db="EMBL/GenBank/DDBJ databases">
        <title>The draft genome sequence of Maribacter arenosus CAU 1321.</title>
        <authorList>
            <person name="Mu L."/>
        </authorList>
    </citation>
    <scope>NUCLEOTIDE SEQUENCE [LARGE SCALE GENOMIC DNA]</scope>
    <source>
        <strain evidence="2 3">CAU 1321</strain>
    </source>
</reference>
<name>A0ABR7V893_9FLAO</name>
<dbReference type="EMBL" id="JABTCG010000001">
    <property type="protein sequence ID" value="MBD0849516.1"/>
    <property type="molecule type" value="Genomic_DNA"/>
</dbReference>
<organism evidence="2 3">
    <name type="scientific">Maribacter arenosus</name>
    <dbReference type="NCBI Taxonomy" id="1854708"/>
    <lineage>
        <taxon>Bacteria</taxon>
        <taxon>Pseudomonadati</taxon>
        <taxon>Bacteroidota</taxon>
        <taxon>Flavobacteriia</taxon>
        <taxon>Flavobacteriales</taxon>
        <taxon>Flavobacteriaceae</taxon>
        <taxon>Maribacter</taxon>
    </lineage>
</organism>
<evidence type="ECO:0000313" key="3">
    <source>
        <dbReference type="Proteomes" id="UP000598350"/>
    </source>
</evidence>
<dbReference type="Proteomes" id="UP000598350">
    <property type="component" value="Unassembled WGS sequence"/>
</dbReference>
<accession>A0ABR7V893</accession>
<comment type="caution">
    <text evidence="2">The sequence shown here is derived from an EMBL/GenBank/DDBJ whole genome shotgun (WGS) entry which is preliminary data.</text>
</comment>
<proteinExistence type="predicted"/>
<protein>
    <submittedName>
        <fullName evidence="2">Uncharacterized protein</fullName>
    </submittedName>
</protein>
<keyword evidence="3" id="KW-1185">Reference proteome</keyword>
<feature type="region of interest" description="Disordered" evidence="1">
    <location>
        <begin position="98"/>
        <end position="128"/>
    </location>
</feature>
<evidence type="ECO:0000256" key="1">
    <source>
        <dbReference type="SAM" id="MobiDB-lite"/>
    </source>
</evidence>